<dbReference type="AlphaFoldDB" id="A0A1E3XGC6"/>
<evidence type="ECO:0008006" key="3">
    <source>
        <dbReference type="Google" id="ProtNLM"/>
    </source>
</evidence>
<dbReference type="Gene3D" id="3.40.50.410">
    <property type="entry name" value="von Willebrand factor, type A domain"/>
    <property type="match status" value="1"/>
</dbReference>
<dbReference type="EMBL" id="MAYW01000002">
    <property type="protein sequence ID" value="ODS34685.1"/>
    <property type="molecule type" value="Genomic_DNA"/>
</dbReference>
<dbReference type="InterPro" id="IPR036465">
    <property type="entry name" value="vWFA_dom_sf"/>
</dbReference>
<protein>
    <recommendedName>
        <fullName evidence="3">VWFA domain-containing protein</fullName>
    </recommendedName>
</protein>
<comment type="caution">
    <text evidence="1">The sequence shown here is derived from an EMBL/GenBank/DDBJ whole genome shotgun (WGS) entry which is preliminary data.</text>
</comment>
<dbReference type="Proteomes" id="UP000094056">
    <property type="component" value="Unassembled WGS sequence"/>
</dbReference>
<dbReference type="CDD" id="cd00198">
    <property type="entry name" value="vWFA"/>
    <property type="match status" value="1"/>
</dbReference>
<dbReference type="SUPFAM" id="SSF53300">
    <property type="entry name" value="vWA-like"/>
    <property type="match status" value="1"/>
</dbReference>
<proteinExistence type="predicted"/>
<name>A0A1E3XGC6_9BACT</name>
<sequence>MQMFRYSKWDGSQEADFINPKHLMDQLSDFILKHGVDLDTILQQTDLDASSLEEEGYIKKVKGKFVLSPKGLKRMERKALLEIFTSMKKDNYGNHESNFKGHSTIIQEESKNYEFGDPLSNLDLNSTLKNSLRRTGLSIPIEMNREDFMVYESEAQPSCATILLLDMSGSMMRYGKFYKAKKVALALQGLVQTQFPNDRLYFIGFYSFARELKIKDLPYIMPRPIRLFDSCIYLEVKKEDMKEYKGRIPEHFTNIHAGLRLSRKILSKETCHNKQVMLITDGEPTAHYEGDTLCLIYPPNDRTTKETLREARKCKNEGIVINTFALIDDYYYFDLANFVGRLTNVNRGRAFYPRSEELGRYVLDDFVASRRKMLW</sequence>
<gene>
    <name evidence="1" type="ORF">SCARUB_00121</name>
</gene>
<evidence type="ECO:0000313" key="2">
    <source>
        <dbReference type="Proteomes" id="UP000094056"/>
    </source>
</evidence>
<accession>A0A1E3XGC6</accession>
<reference evidence="1 2" key="1">
    <citation type="submission" date="2016-07" db="EMBL/GenBank/DDBJ databases">
        <title>Draft genome of Scalindua rubra, obtained from a brine-seawater interface in the Red Sea, sheds light on salt adaptation in anammox bacteria.</title>
        <authorList>
            <person name="Speth D.R."/>
            <person name="Lagkouvardos I."/>
            <person name="Wang Y."/>
            <person name="Qian P.-Y."/>
            <person name="Dutilh B.E."/>
            <person name="Jetten M.S."/>
        </authorList>
    </citation>
    <scope>NUCLEOTIDE SEQUENCE [LARGE SCALE GENOMIC DNA]</scope>
    <source>
        <strain evidence="1">BSI-1</strain>
    </source>
</reference>
<evidence type="ECO:0000313" key="1">
    <source>
        <dbReference type="EMBL" id="ODS34685.1"/>
    </source>
</evidence>
<organism evidence="1 2">
    <name type="scientific">Candidatus Scalindua rubra</name>
    <dbReference type="NCBI Taxonomy" id="1872076"/>
    <lineage>
        <taxon>Bacteria</taxon>
        <taxon>Pseudomonadati</taxon>
        <taxon>Planctomycetota</taxon>
        <taxon>Candidatus Brocadiia</taxon>
        <taxon>Candidatus Brocadiales</taxon>
        <taxon>Candidatus Scalinduaceae</taxon>
        <taxon>Candidatus Scalindua</taxon>
    </lineage>
</organism>